<evidence type="ECO:0000313" key="3">
    <source>
        <dbReference type="EMBL" id="CAL6106465.1"/>
    </source>
</evidence>
<sequence length="197" mass="22300">MKQFYPITPEISGLIQAKVIMESDMELKSRLMPLTSKMAKKISVELLQQITSPDTFTNLTKDLKIITEQQVQQPLPTEEQQRQAEYKMYKHYAGEVLSKNISETSLSAPNHQRMIPLSFGACDVMATALTLGALGWFLAFCRSLPYPKQTGWACTGFVFGLALDITIYLMKVWRADKVAKEKGKQTNALTKFQKKDL</sequence>
<name>A0AA86NEC2_9EUKA</name>
<proteinExistence type="predicted"/>
<comment type="caution">
    <text evidence="2">The sequence shown here is derived from an EMBL/GenBank/DDBJ whole genome shotgun (WGS) entry which is preliminary data.</text>
</comment>
<keyword evidence="4" id="KW-1185">Reference proteome</keyword>
<dbReference type="EMBL" id="CAXDID020000611">
    <property type="protein sequence ID" value="CAL6106465.1"/>
    <property type="molecule type" value="Genomic_DNA"/>
</dbReference>
<protein>
    <submittedName>
        <fullName evidence="2">Transmembrane domain-containing protein</fullName>
    </submittedName>
    <submittedName>
        <fullName evidence="3">Transmembrane_domain-containing protein</fullName>
    </submittedName>
</protein>
<feature type="transmembrane region" description="Helical" evidence="1">
    <location>
        <begin position="150"/>
        <end position="170"/>
    </location>
</feature>
<dbReference type="AlphaFoldDB" id="A0AA86NEC2"/>
<keyword evidence="1 2" id="KW-0812">Transmembrane</keyword>
<reference evidence="2" key="1">
    <citation type="submission" date="2023-06" db="EMBL/GenBank/DDBJ databases">
        <authorList>
            <person name="Kurt Z."/>
        </authorList>
    </citation>
    <scope>NUCLEOTIDE SEQUENCE</scope>
</reference>
<evidence type="ECO:0000313" key="2">
    <source>
        <dbReference type="EMBL" id="CAI9917783.1"/>
    </source>
</evidence>
<keyword evidence="1" id="KW-1133">Transmembrane helix</keyword>
<keyword evidence="1" id="KW-0472">Membrane</keyword>
<evidence type="ECO:0000313" key="4">
    <source>
        <dbReference type="Proteomes" id="UP001642409"/>
    </source>
</evidence>
<organism evidence="2">
    <name type="scientific">Hexamita inflata</name>
    <dbReference type="NCBI Taxonomy" id="28002"/>
    <lineage>
        <taxon>Eukaryota</taxon>
        <taxon>Metamonada</taxon>
        <taxon>Diplomonadida</taxon>
        <taxon>Hexamitidae</taxon>
        <taxon>Hexamitinae</taxon>
        <taxon>Hexamita</taxon>
    </lineage>
</organism>
<accession>A0AA86NEC2</accession>
<dbReference type="Proteomes" id="UP001642409">
    <property type="component" value="Unassembled WGS sequence"/>
</dbReference>
<reference evidence="3 4" key="2">
    <citation type="submission" date="2024-07" db="EMBL/GenBank/DDBJ databases">
        <authorList>
            <person name="Akdeniz Z."/>
        </authorList>
    </citation>
    <scope>NUCLEOTIDE SEQUENCE [LARGE SCALE GENOMIC DNA]</scope>
</reference>
<dbReference type="EMBL" id="CATOUU010000139">
    <property type="protein sequence ID" value="CAI9917783.1"/>
    <property type="molecule type" value="Genomic_DNA"/>
</dbReference>
<evidence type="ECO:0000256" key="1">
    <source>
        <dbReference type="SAM" id="Phobius"/>
    </source>
</evidence>
<gene>
    <name evidence="2" type="ORF">HINF_LOCUS5428</name>
    <name evidence="3" type="ORF">HINF_LOCUS73755</name>
</gene>
<feature type="transmembrane region" description="Helical" evidence="1">
    <location>
        <begin position="117"/>
        <end position="138"/>
    </location>
</feature>